<dbReference type="PANTHER" id="PTHR16088">
    <property type="entry name" value="YY1 ASSOCIATED PROTEIN-RELATED"/>
    <property type="match status" value="1"/>
</dbReference>
<feature type="region of interest" description="Disordered" evidence="6">
    <location>
        <begin position="1364"/>
        <end position="1385"/>
    </location>
</feature>
<keyword evidence="3" id="KW-0804">Transcription</keyword>
<feature type="coiled-coil region" evidence="5">
    <location>
        <begin position="865"/>
        <end position="896"/>
    </location>
</feature>
<proteinExistence type="predicted"/>
<feature type="region of interest" description="Disordered" evidence="6">
    <location>
        <begin position="363"/>
        <end position="399"/>
    </location>
</feature>
<dbReference type="GO" id="GO:0003712">
    <property type="term" value="F:transcription coregulator activity"/>
    <property type="evidence" value="ECO:0007669"/>
    <property type="project" value="TreeGrafter"/>
</dbReference>
<dbReference type="GO" id="GO:0006355">
    <property type="term" value="P:regulation of DNA-templated transcription"/>
    <property type="evidence" value="ECO:0007669"/>
    <property type="project" value="TreeGrafter"/>
</dbReference>
<reference evidence="8" key="1">
    <citation type="submission" date="2021-01" db="UniProtKB">
        <authorList>
            <consortium name="EnsemblMetazoa"/>
        </authorList>
    </citation>
    <scope>IDENTIFICATION</scope>
</reference>
<feature type="region of interest" description="Disordered" evidence="6">
    <location>
        <begin position="162"/>
        <end position="204"/>
    </location>
</feature>
<feature type="compositionally biased region" description="Acidic residues" evidence="6">
    <location>
        <begin position="162"/>
        <end position="184"/>
    </location>
</feature>
<dbReference type="Proteomes" id="UP000002358">
    <property type="component" value="Chromosome 4"/>
</dbReference>
<evidence type="ECO:0000313" key="9">
    <source>
        <dbReference type="Proteomes" id="UP000002358"/>
    </source>
</evidence>
<dbReference type="Pfam" id="PF00249">
    <property type="entry name" value="Myb_DNA-binding"/>
    <property type="match status" value="1"/>
</dbReference>
<dbReference type="SUPFAM" id="SSF46689">
    <property type="entry name" value="Homeodomain-like"/>
    <property type="match status" value="1"/>
</dbReference>
<evidence type="ECO:0000256" key="1">
    <source>
        <dbReference type="ARBA" id="ARBA00004123"/>
    </source>
</evidence>
<dbReference type="FunCoup" id="A0A7M7LR42">
    <property type="interactions" value="463"/>
</dbReference>
<keyword evidence="9" id="KW-1185">Reference proteome</keyword>
<dbReference type="OrthoDB" id="6257037at2759"/>
<organism evidence="8 9">
    <name type="scientific">Nasonia vitripennis</name>
    <name type="common">Parasitic wasp</name>
    <dbReference type="NCBI Taxonomy" id="7425"/>
    <lineage>
        <taxon>Eukaryota</taxon>
        <taxon>Metazoa</taxon>
        <taxon>Ecdysozoa</taxon>
        <taxon>Arthropoda</taxon>
        <taxon>Hexapoda</taxon>
        <taxon>Insecta</taxon>
        <taxon>Pterygota</taxon>
        <taxon>Neoptera</taxon>
        <taxon>Endopterygota</taxon>
        <taxon>Hymenoptera</taxon>
        <taxon>Apocrita</taxon>
        <taxon>Proctotrupomorpha</taxon>
        <taxon>Chalcidoidea</taxon>
        <taxon>Pteromalidae</taxon>
        <taxon>Pteromalinae</taxon>
        <taxon>Nasonia</taxon>
    </lineage>
</organism>
<dbReference type="GO" id="GO:0005634">
    <property type="term" value="C:nucleus"/>
    <property type="evidence" value="ECO:0007669"/>
    <property type="project" value="UniProtKB-SubCell"/>
</dbReference>
<protein>
    <recommendedName>
        <fullName evidence="7">Myb-like domain-containing protein</fullName>
    </recommendedName>
</protein>
<feature type="compositionally biased region" description="Low complexity" evidence="6">
    <location>
        <begin position="1372"/>
        <end position="1384"/>
    </location>
</feature>
<evidence type="ECO:0000313" key="8">
    <source>
        <dbReference type="EnsemblMetazoa" id="XP_008208460"/>
    </source>
</evidence>
<keyword evidence="2" id="KW-0805">Transcription regulation</keyword>
<feature type="compositionally biased region" description="Polar residues" evidence="6">
    <location>
        <begin position="814"/>
        <end position="828"/>
    </location>
</feature>
<feature type="compositionally biased region" description="Low complexity" evidence="6">
    <location>
        <begin position="741"/>
        <end position="762"/>
    </location>
</feature>
<feature type="compositionally biased region" description="Basic and acidic residues" evidence="6">
    <location>
        <begin position="1290"/>
        <end position="1305"/>
    </location>
</feature>
<feature type="compositionally biased region" description="Low complexity" evidence="6">
    <location>
        <begin position="365"/>
        <end position="380"/>
    </location>
</feature>
<dbReference type="CDD" id="cd00167">
    <property type="entry name" value="SANT"/>
    <property type="match status" value="1"/>
</dbReference>
<dbReference type="InParanoid" id="A0A7M7LR42"/>
<sequence length="1443" mass="164394">MDESAEKSSVSFSFSLDLDSVVSDASLDSDATDDGLQIDVAEVDDFNNDNTTKLRRQVTVDETSFLNEMEEEIERQLDAKAAKSNLTATNVKNILKHVISHEHVRAMVNKRLTKGDDDIVFEPKLTRAKAKELALAQPDIPWPMTPVKTTTSEVQVLIQEEFPEDSSDEEYQPDQDPPSDDDKDVDNSVGSDMDSQPRTPATPCELSASMERAITPDVQYDQEGVFKVPQNIPHVPTEEESIGHRTRSKLCLSETPLEQIEQAFIPPDITTDMYDWDWEPEDEYINFLKELYTQPIPKEINIDDDPEADPEYNILEDEDIELLDKEEELREDKAVKITKKELKTLIAELDEFADQFAKQHEQEQQRQQLLQQQQQQQQQHKISKKKRTPDSSFVSMETSFPGNPMVELLPVLAEPELPEIVNPHQRYLISVQLSQHVQLMAQQFIMTYKHPMLHKHSQICKDNLGSLRTLGAHIGSEFIAQNLADALQLVSDWELKFTDETFSEEYAEFLDAEIEQEKIFFKTKRKYKNQFHPELIKLMVDSKALMHPQLLPTVFPNSTSIHDKLKYLSSEEHLIAIGLEQFIPYIKSLNKRFNKDCHIFADAVKEIQKYLLPTKDVKGMIMHIKRRKIAKINNPIKHYYVTGSAPRTEHCVLNKYDLRAPIDQPIIFLPPFWKDIIDNIRYGTLEEFLCFTKSKKIDYDDEFLPVSHDEIMIHKDHELRNPIVNVMRNMPSLMTPQKADTSTSSSKSGSSASSSKPKITQSRVNEAESDAESAESMRTCETDEEESRPTRLRMTTPRLAKIKSAQNMKLMAQNLSPKVTTSSTNTINENKDYSDKNDDDASSFSKGDNEDEIAELMLASTTIKKNTASRKKTKQARELENLKRLLEAENNINECDRATKFAASYIQKINMKVESKDPELYRAVFKLFLDYSEKIENLDQNNGSDYFLDENASLPGGKNLQVTERKDIDRDKLAVELYKEVNEKLQEYPDLLTDFLLFLTPHQAALVDKSVEHTHLLKMREFVQVTEMYFAKQPSRIGKVMQAMTQISSDPFVTIETAQAVMGAALKGHPLIMDLFLQILPTGKPPERLLFTISLFAAHMFENLLCPVGPHDKNKAYDADAPEFYENIELPVSTPQEDPYGGDSCKCDCHNFVDSKAKGTNEHCASCGTRFLNGRIYLQTSEGLRPAKITFPGADDEKLENISRVSLKTTERFVPCPPPRKRRKSSKRDSLSEESNVKPFSSKGSPTKDSLEESDKPSTKSNKKGMKSPSKSIDSKKLVKSASVKSKREKRTDKKDVKFEPKTDDDQNEFGPNTDNTEFEEGIGCNTTNDEYVDLFGTKLGEISTDSHEDDALTSPEKVNVSFTNVEKLDNSSDSDSSTNLETEQSAIDTPWTMQEDKILLENVQKEYSEKTFNLISASLKNRSVHQVKERCEYLLSLIEKMA</sequence>
<keyword evidence="5" id="KW-0175">Coiled coil</keyword>
<evidence type="ECO:0000256" key="6">
    <source>
        <dbReference type="SAM" id="MobiDB-lite"/>
    </source>
</evidence>
<feature type="region of interest" description="Disordered" evidence="6">
    <location>
        <begin position="814"/>
        <end position="848"/>
    </location>
</feature>
<dbReference type="KEGG" id="nvi:100116678"/>
<dbReference type="Gene3D" id="1.10.10.60">
    <property type="entry name" value="Homeodomain-like"/>
    <property type="match status" value="1"/>
</dbReference>
<dbReference type="EnsemblMetazoa" id="XM_008210238">
    <property type="protein sequence ID" value="XP_008208460"/>
    <property type="gene ID" value="LOC100116678"/>
</dbReference>
<feature type="compositionally biased region" description="Polar residues" evidence="6">
    <location>
        <begin position="390"/>
        <end position="399"/>
    </location>
</feature>
<feature type="region of interest" description="Disordered" evidence="6">
    <location>
        <begin position="1210"/>
        <end position="1325"/>
    </location>
</feature>
<feature type="region of interest" description="Disordered" evidence="6">
    <location>
        <begin position="734"/>
        <end position="799"/>
    </location>
</feature>
<keyword evidence="4" id="KW-0539">Nucleus</keyword>
<dbReference type="RefSeq" id="XP_008208460.1">
    <property type="nucleotide sequence ID" value="XM_008210238.3"/>
</dbReference>
<evidence type="ECO:0000256" key="5">
    <source>
        <dbReference type="SAM" id="Coils"/>
    </source>
</evidence>
<feature type="compositionally biased region" description="Basic and acidic residues" evidence="6">
    <location>
        <begin position="1249"/>
        <end position="1258"/>
    </location>
</feature>
<dbReference type="InterPro" id="IPR009057">
    <property type="entry name" value="Homeodomain-like_sf"/>
</dbReference>
<evidence type="ECO:0000256" key="3">
    <source>
        <dbReference type="ARBA" id="ARBA00023163"/>
    </source>
</evidence>
<dbReference type="SMART" id="SM00717">
    <property type="entry name" value="SANT"/>
    <property type="match status" value="1"/>
</dbReference>
<evidence type="ECO:0000256" key="2">
    <source>
        <dbReference type="ARBA" id="ARBA00023015"/>
    </source>
</evidence>
<name>A0A7M7LR42_NASVI</name>
<dbReference type="CTD" id="2768848"/>
<dbReference type="InterPro" id="IPR001005">
    <property type="entry name" value="SANT/Myb"/>
</dbReference>
<evidence type="ECO:0000259" key="7">
    <source>
        <dbReference type="SMART" id="SM00717"/>
    </source>
</evidence>
<feature type="domain" description="Myb-like" evidence="7">
    <location>
        <begin position="1388"/>
        <end position="1438"/>
    </location>
</feature>
<dbReference type="PANTHER" id="PTHR16088:SF3">
    <property type="entry name" value="GON-4-LIKE PROTEIN"/>
    <property type="match status" value="1"/>
</dbReference>
<evidence type="ECO:0000256" key="4">
    <source>
        <dbReference type="ARBA" id="ARBA00023242"/>
    </source>
</evidence>
<comment type="subcellular location">
    <subcellularLocation>
        <location evidence="1">Nucleus</location>
    </subcellularLocation>
</comment>
<feature type="compositionally biased region" description="Polar residues" evidence="6">
    <location>
        <begin position="1238"/>
        <end position="1248"/>
    </location>
</feature>
<accession>A0A7M7LR42</accession>
<dbReference type="InterPro" id="IPR052435">
    <property type="entry name" value="YY1-Transcr_Regul"/>
</dbReference>
<dbReference type="GeneID" id="100116678"/>